<feature type="region of interest" description="Disordered" evidence="1">
    <location>
        <begin position="1"/>
        <end position="24"/>
    </location>
</feature>
<sequence>MRVEYHNSGGVGGILRNHPQLSDQ</sequence>
<protein>
    <submittedName>
        <fullName evidence="2">Uncharacterized protein</fullName>
    </submittedName>
</protein>
<dbReference type="AlphaFoldDB" id="A0A2K3PCP3"/>
<dbReference type="Proteomes" id="UP000236291">
    <property type="component" value="Unassembled WGS sequence"/>
</dbReference>
<reference evidence="2 3" key="2">
    <citation type="journal article" date="2017" name="Front. Plant Sci.">
        <title>Gene Classification and Mining of Molecular Markers Useful in Red Clover (Trifolium pratense) Breeding.</title>
        <authorList>
            <person name="Istvanek J."/>
            <person name="Dluhosova J."/>
            <person name="Dluhos P."/>
            <person name="Patkova L."/>
            <person name="Nedelnik J."/>
            <person name="Repkova J."/>
        </authorList>
    </citation>
    <scope>NUCLEOTIDE SEQUENCE [LARGE SCALE GENOMIC DNA]</scope>
    <source>
        <strain evidence="3">cv. Tatra</strain>
        <tissue evidence="2">Young leaves</tissue>
    </source>
</reference>
<comment type="caution">
    <text evidence="2">The sequence shown here is derived from an EMBL/GenBank/DDBJ whole genome shotgun (WGS) entry which is preliminary data.</text>
</comment>
<organism evidence="2 3">
    <name type="scientific">Trifolium pratense</name>
    <name type="common">Red clover</name>
    <dbReference type="NCBI Taxonomy" id="57577"/>
    <lineage>
        <taxon>Eukaryota</taxon>
        <taxon>Viridiplantae</taxon>
        <taxon>Streptophyta</taxon>
        <taxon>Embryophyta</taxon>
        <taxon>Tracheophyta</taxon>
        <taxon>Spermatophyta</taxon>
        <taxon>Magnoliopsida</taxon>
        <taxon>eudicotyledons</taxon>
        <taxon>Gunneridae</taxon>
        <taxon>Pentapetalae</taxon>
        <taxon>rosids</taxon>
        <taxon>fabids</taxon>
        <taxon>Fabales</taxon>
        <taxon>Fabaceae</taxon>
        <taxon>Papilionoideae</taxon>
        <taxon>50 kb inversion clade</taxon>
        <taxon>NPAAA clade</taxon>
        <taxon>Hologalegina</taxon>
        <taxon>IRL clade</taxon>
        <taxon>Trifolieae</taxon>
        <taxon>Trifolium</taxon>
    </lineage>
</organism>
<dbReference type="EMBL" id="ASHM01005776">
    <property type="protein sequence ID" value="PNY13053.1"/>
    <property type="molecule type" value="Genomic_DNA"/>
</dbReference>
<evidence type="ECO:0000313" key="3">
    <source>
        <dbReference type="Proteomes" id="UP000236291"/>
    </source>
</evidence>
<accession>A0A2K3PCP3</accession>
<evidence type="ECO:0000256" key="1">
    <source>
        <dbReference type="SAM" id="MobiDB-lite"/>
    </source>
</evidence>
<name>A0A2K3PCP3_TRIPR</name>
<reference evidence="2 3" key="1">
    <citation type="journal article" date="2014" name="Am. J. Bot.">
        <title>Genome assembly and annotation for red clover (Trifolium pratense; Fabaceae).</title>
        <authorList>
            <person name="Istvanek J."/>
            <person name="Jaros M."/>
            <person name="Krenek A."/>
            <person name="Repkova J."/>
        </authorList>
    </citation>
    <scope>NUCLEOTIDE SEQUENCE [LARGE SCALE GENOMIC DNA]</scope>
    <source>
        <strain evidence="3">cv. Tatra</strain>
        <tissue evidence="2">Young leaves</tissue>
    </source>
</reference>
<evidence type="ECO:0000313" key="2">
    <source>
        <dbReference type="EMBL" id="PNY13053.1"/>
    </source>
</evidence>
<gene>
    <name evidence="2" type="ORF">L195_g009700</name>
</gene>
<feature type="non-terminal residue" evidence="2">
    <location>
        <position position="24"/>
    </location>
</feature>
<proteinExistence type="predicted"/>